<evidence type="ECO:0000256" key="1">
    <source>
        <dbReference type="SAM" id="Phobius"/>
    </source>
</evidence>
<gene>
    <name evidence="3" type="primary">LOC108610276</name>
</gene>
<accession>A0ABM1NS30</accession>
<dbReference type="GeneID" id="108610276"/>
<reference evidence="2" key="2">
    <citation type="journal article" date="2016" name="G3 (Bethesda)">
        <title>Genome Evolution in Three Species of Cactophilic Drosophila.</title>
        <authorList>
            <person name="Sanchez-Flores A."/>
            <person name="Penazola F."/>
            <person name="Carpinteyro-Ponce J."/>
            <person name="Nazario-Yepiz N."/>
            <person name="Abreu-Goodger C."/>
            <person name="Machado C.A."/>
            <person name="Markow T.A."/>
        </authorList>
    </citation>
    <scope>NUCLEOTIDE SEQUENCE [LARGE SCALE GENOMIC DNA]</scope>
</reference>
<keyword evidence="1" id="KW-0472">Membrane</keyword>
<reference evidence="2" key="1">
    <citation type="journal article" date="1997" name="Nucleic Acids Res.">
        <title>tRNAscan-SE: a program for improved detection of transfer RNA genes in genomic sequence.</title>
        <authorList>
            <person name="Lowe T.M."/>
            <person name="Eddy S.R."/>
        </authorList>
    </citation>
    <scope>NUCLEOTIDE SEQUENCE [LARGE SCALE GENOMIC DNA]</scope>
</reference>
<keyword evidence="1" id="KW-0812">Transmembrane</keyword>
<protein>
    <submittedName>
        <fullName evidence="3">Uncharacterized protein LOC108610276</fullName>
    </submittedName>
</protein>
<feature type="transmembrane region" description="Helical" evidence="1">
    <location>
        <begin position="6"/>
        <end position="23"/>
    </location>
</feature>
<reference evidence="3" key="3">
    <citation type="submission" date="2025-08" db="UniProtKB">
        <authorList>
            <consortium name="RefSeq"/>
        </authorList>
    </citation>
    <scope>IDENTIFICATION</scope>
    <source>
        <tissue evidence="3">Whole organism</tissue>
    </source>
</reference>
<name>A0ABM1NS30_DROAR</name>
<evidence type="ECO:0000313" key="2">
    <source>
        <dbReference type="Proteomes" id="UP000694904"/>
    </source>
</evidence>
<keyword evidence="1" id="KW-1133">Transmembrane helix</keyword>
<keyword evidence="2" id="KW-1185">Reference proteome</keyword>
<evidence type="ECO:0000313" key="3">
    <source>
        <dbReference type="RefSeq" id="XP_017857766.1"/>
    </source>
</evidence>
<proteinExistence type="predicted"/>
<sequence>MARGRLYIVYFISLFVVTFQAHIRCKPPRRPLSVDEIPPIINAINDVAGVTKHLRESDINELTDPTEETVLTETTELTNTTDTNETTDLNIITDIIETTESTTRKPRRLRKRIPKQKTFLRNPNYISINKKLEKLAKSMYILELPLPAPGAKGGSSRGCNHFEIIQD</sequence>
<dbReference type="RefSeq" id="XP_017857766.1">
    <property type="nucleotide sequence ID" value="XM_018002277.1"/>
</dbReference>
<dbReference type="Proteomes" id="UP000694904">
    <property type="component" value="Chromosome 2"/>
</dbReference>
<organism evidence="2 3">
    <name type="scientific">Drosophila arizonae</name>
    <name type="common">Fruit fly</name>
    <dbReference type="NCBI Taxonomy" id="7263"/>
    <lineage>
        <taxon>Eukaryota</taxon>
        <taxon>Metazoa</taxon>
        <taxon>Ecdysozoa</taxon>
        <taxon>Arthropoda</taxon>
        <taxon>Hexapoda</taxon>
        <taxon>Insecta</taxon>
        <taxon>Pterygota</taxon>
        <taxon>Neoptera</taxon>
        <taxon>Endopterygota</taxon>
        <taxon>Diptera</taxon>
        <taxon>Brachycera</taxon>
        <taxon>Muscomorpha</taxon>
        <taxon>Ephydroidea</taxon>
        <taxon>Drosophilidae</taxon>
        <taxon>Drosophila</taxon>
    </lineage>
</organism>